<dbReference type="EMBL" id="MU155173">
    <property type="protein sequence ID" value="KAF9481844.1"/>
    <property type="molecule type" value="Genomic_DNA"/>
</dbReference>
<evidence type="ECO:0000259" key="2">
    <source>
        <dbReference type="SMART" id="SM00198"/>
    </source>
</evidence>
<dbReference type="OrthoDB" id="337038at2759"/>
<dbReference type="PRINTS" id="PR00837">
    <property type="entry name" value="V5TPXLIKE"/>
</dbReference>
<accession>A0A9P5Z8C2</accession>
<dbReference type="AlphaFoldDB" id="A0A9P5Z8C2"/>
<feature type="domain" description="SCP" evidence="2">
    <location>
        <begin position="40"/>
        <end position="173"/>
    </location>
</feature>
<keyword evidence="4" id="KW-1185">Reference proteome</keyword>
<evidence type="ECO:0000313" key="3">
    <source>
        <dbReference type="EMBL" id="KAF9481844.1"/>
    </source>
</evidence>
<organism evidence="3 4">
    <name type="scientific">Pholiota conissans</name>
    <dbReference type="NCBI Taxonomy" id="109636"/>
    <lineage>
        <taxon>Eukaryota</taxon>
        <taxon>Fungi</taxon>
        <taxon>Dikarya</taxon>
        <taxon>Basidiomycota</taxon>
        <taxon>Agaricomycotina</taxon>
        <taxon>Agaricomycetes</taxon>
        <taxon>Agaricomycetidae</taxon>
        <taxon>Agaricales</taxon>
        <taxon>Agaricineae</taxon>
        <taxon>Strophariaceae</taxon>
        <taxon>Pholiota</taxon>
    </lineage>
</organism>
<keyword evidence="1" id="KW-0732">Signal</keyword>
<gene>
    <name evidence="3" type="ORF">BDN70DRAFT_972180</name>
</gene>
<dbReference type="InterPro" id="IPR001283">
    <property type="entry name" value="CRISP-related"/>
</dbReference>
<reference evidence="3" key="1">
    <citation type="submission" date="2020-11" db="EMBL/GenBank/DDBJ databases">
        <authorList>
            <consortium name="DOE Joint Genome Institute"/>
            <person name="Ahrendt S."/>
            <person name="Riley R."/>
            <person name="Andreopoulos W."/>
            <person name="Labutti K."/>
            <person name="Pangilinan J."/>
            <person name="Ruiz-Duenas F.J."/>
            <person name="Barrasa J.M."/>
            <person name="Sanchez-Garcia M."/>
            <person name="Camarero S."/>
            <person name="Miyauchi S."/>
            <person name="Serrano A."/>
            <person name="Linde D."/>
            <person name="Babiker R."/>
            <person name="Drula E."/>
            <person name="Ayuso-Fernandez I."/>
            <person name="Pacheco R."/>
            <person name="Padilla G."/>
            <person name="Ferreira P."/>
            <person name="Barriuso J."/>
            <person name="Kellner H."/>
            <person name="Castanera R."/>
            <person name="Alfaro M."/>
            <person name="Ramirez L."/>
            <person name="Pisabarro A.G."/>
            <person name="Kuo A."/>
            <person name="Tritt A."/>
            <person name="Lipzen A."/>
            <person name="He G."/>
            <person name="Yan M."/>
            <person name="Ng V."/>
            <person name="Cullen D."/>
            <person name="Martin F."/>
            <person name="Rosso M.-N."/>
            <person name="Henrissat B."/>
            <person name="Hibbett D."/>
            <person name="Martinez A.T."/>
            <person name="Grigoriev I.V."/>
        </authorList>
    </citation>
    <scope>NUCLEOTIDE SEQUENCE</scope>
    <source>
        <strain evidence="3">CIRM-BRFM 674</strain>
    </source>
</reference>
<sequence length="176" mass="18865">MFFSTLFFSLSLLCSTLVFAAPLLPPQPALSSVASRGLPLQIAAFLDSHNVIRAVHNATALEWSESLAQKAEFWADQCQFRHTGGILSNELYGENIVAGTGVFSIDAAVASFIGDEAQYNPADPSYLLFTQVVWKSTTQLGCAVAQCNNIFDPSLGQASLYVCLYNPVGNVIGQAP</sequence>
<protein>
    <submittedName>
        <fullName evidence="3">PR-1-like protein</fullName>
    </submittedName>
</protein>
<feature type="chain" id="PRO_5040354354" evidence="1">
    <location>
        <begin position="21"/>
        <end position="176"/>
    </location>
</feature>
<dbReference type="SUPFAM" id="SSF55797">
    <property type="entry name" value="PR-1-like"/>
    <property type="match status" value="1"/>
</dbReference>
<dbReference type="InterPro" id="IPR014044">
    <property type="entry name" value="CAP_dom"/>
</dbReference>
<comment type="caution">
    <text evidence="3">The sequence shown here is derived from an EMBL/GenBank/DDBJ whole genome shotgun (WGS) entry which is preliminary data.</text>
</comment>
<evidence type="ECO:0000256" key="1">
    <source>
        <dbReference type="SAM" id="SignalP"/>
    </source>
</evidence>
<dbReference type="Proteomes" id="UP000807469">
    <property type="component" value="Unassembled WGS sequence"/>
</dbReference>
<evidence type="ECO:0000313" key="4">
    <source>
        <dbReference type="Proteomes" id="UP000807469"/>
    </source>
</evidence>
<feature type="signal peptide" evidence="1">
    <location>
        <begin position="1"/>
        <end position="20"/>
    </location>
</feature>
<proteinExistence type="predicted"/>
<dbReference type="Gene3D" id="3.40.33.10">
    <property type="entry name" value="CAP"/>
    <property type="match status" value="1"/>
</dbReference>
<dbReference type="PANTHER" id="PTHR10334">
    <property type="entry name" value="CYSTEINE-RICH SECRETORY PROTEIN-RELATED"/>
    <property type="match status" value="1"/>
</dbReference>
<name>A0A9P5Z8C2_9AGAR</name>
<dbReference type="InterPro" id="IPR035940">
    <property type="entry name" value="CAP_sf"/>
</dbReference>
<dbReference type="SMART" id="SM00198">
    <property type="entry name" value="SCP"/>
    <property type="match status" value="1"/>
</dbReference>
<dbReference type="Pfam" id="PF00188">
    <property type="entry name" value="CAP"/>
    <property type="match status" value="1"/>
</dbReference>